<evidence type="ECO:0000256" key="4">
    <source>
        <dbReference type="ARBA" id="ARBA00023136"/>
    </source>
</evidence>
<feature type="transmembrane region" description="Helical" evidence="5">
    <location>
        <begin position="93"/>
        <end position="114"/>
    </location>
</feature>
<reference evidence="7 8" key="1">
    <citation type="submission" date="2023-07" db="EMBL/GenBank/DDBJ databases">
        <title>Sorghum-associated microbial communities from plants grown in Nebraska, USA.</title>
        <authorList>
            <person name="Schachtman D."/>
        </authorList>
    </citation>
    <scope>NUCLEOTIDE SEQUENCE [LARGE SCALE GENOMIC DNA]</scope>
    <source>
        <strain evidence="7 8">BE316</strain>
    </source>
</reference>
<dbReference type="RefSeq" id="WP_310331366.1">
    <property type="nucleotide sequence ID" value="NZ_JAVDXV010000008.1"/>
</dbReference>
<keyword evidence="4 5" id="KW-0472">Membrane</keyword>
<keyword evidence="7" id="KW-0378">Hydrolase</keyword>
<organism evidence="7 8">
    <name type="scientific">Roseateles asaccharophilus</name>
    <dbReference type="NCBI Taxonomy" id="582607"/>
    <lineage>
        <taxon>Bacteria</taxon>
        <taxon>Pseudomonadati</taxon>
        <taxon>Pseudomonadota</taxon>
        <taxon>Betaproteobacteria</taxon>
        <taxon>Burkholderiales</taxon>
        <taxon>Sphaerotilaceae</taxon>
        <taxon>Roseateles</taxon>
    </lineage>
</organism>
<evidence type="ECO:0000313" key="7">
    <source>
        <dbReference type="EMBL" id="MDR7334734.1"/>
    </source>
</evidence>
<name>A0ABU2AC33_9BURK</name>
<evidence type="ECO:0000256" key="2">
    <source>
        <dbReference type="ARBA" id="ARBA00022692"/>
    </source>
</evidence>
<comment type="caution">
    <text evidence="7">The sequence shown here is derived from an EMBL/GenBank/DDBJ whole genome shotgun (WGS) entry which is preliminary data.</text>
</comment>
<accession>A0ABU2AC33</accession>
<dbReference type="InterPro" id="IPR007016">
    <property type="entry name" value="O-antigen_ligase-rel_domated"/>
</dbReference>
<evidence type="ECO:0000256" key="3">
    <source>
        <dbReference type="ARBA" id="ARBA00022989"/>
    </source>
</evidence>
<feature type="transmembrane region" description="Helical" evidence="5">
    <location>
        <begin position="249"/>
        <end position="268"/>
    </location>
</feature>
<dbReference type="Pfam" id="PF04932">
    <property type="entry name" value="Wzy_C"/>
    <property type="match status" value="1"/>
</dbReference>
<feature type="transmembrane region" description="Helical" evidence="5">
    <location>
        <begin position="28"/>
        <end position="52"/>
    </location>
</feature>
<dbReference type="Proteomes" id="UP001180825">
    <property type="component" value="Unassembled WGS sequence"/>
</dbReference>
<dbReference type="GO" id="GO:0016787">
    <property type="term" value="F:hydrolase activity"/>
    <property type="evidence" value="ECO:0007669"/>
    <property type="project" value="UniProtKB-KW"/>
</dbReference>
<sequence length="421" mass="45450">MSSIASATSAPAPMATGYSRREQRSDTLAMLSFVLLFPAFFYYQSAVAVGFVSNFLGGYFTAGAAVTLPLLLAALSSAPYLRKISSSAPTTLFAAFMVIFGGYVVVGGLTGANPEITSTYFAYLFKFTAIFLTATLVNGQSPSFQRLCQLLFLGVVVTALTTAADGKFLAAAITSALGGDFFLDYQGLAYAYIVMLIFAAPSLKYMLRLCLYAASVVALFLIGARSEFAGFIVIALVIEFCKARSRPRFVLTLGIMAGVAALAFVQLADTFADHRIFALLEVDADQSVIERNDLQEDAVATIEQNPIFGKYASYEQGHYAHNILSAWVDFGLLGFLILAGFLATMLGTQLRMFRTHARHDLYVQSLACTVFTVLLMLVAKHYTYQMIPVAAGLAYRLHCKLRAPRADNPSAEAGLRGSNPS</sequence>
<evidence type="ECO:0000313" key="8">
    <source>
        <dbReference type="Proteomes" id="UP001180825"/>
    </source>
</evidence>
<feature type="transmembrane region" description="Helical" evidence="5">
    <location>
        <begin position="150"/>
        <end position="173"/>
    </location>
</feature>
<keyword evidence="2 5" id="KW-0812">Transmembrane</keyword>
<feature type="transmembrane region" description="Helical" evidence="5">
    <location>
        <begin position="361"/>
        <end position="379"/>
    </location>
</feature>
<protein>
    <submittedName>
        <fullName evidence="7">O-antigen ligase</fullName>
    </submittedName>
</protein>
<feature type="transmembrane region" description="Helical" evidence="5">
    <location>
        <begin position="58"/>
        <end position="81"/>
    </location>
</feature>
<proteinExistence type="predicted"/>
<dbReference type="EMBL" id="JAVDXV010000008">
    <property type="protein sequence ID" value="MDR7334734.1"/>
    <property type="molecule type" value="Genomic_DNA"/>
</dbReference>
<feature type="transmembrane region" description="Helical" evidence="5">
    <location>
        <begin position="185"/>
        <end position="203"/>
    </location>
</feature>
<evidence type="ECO:0000259" key="6">
    <source>
        <dbReference type="Pfam" id="PF04932"/>
    </source>
</evidence>
<evidence type="ECO:0000256" key="1">
    <source>
        <dbReference type="ARBA" id="ARBA00004141"/>
    </source>
</evidence>
<keyword evidence="8" id="KW-1185">Reference proteome</keyword>
<keyword evidence="3 5" id="KW-1133">Transmembrane helix</keyword>
<dbReference type="GO" id="GO:0016874">
    <property type="term" value="F:ligase activity"/>
    <property type="evidence" value="ECO:0007669"/>
    <property type="project" value="UniProtKB-KW"/>
</dbReference>
<feature type="transmembrane region" description="Helical" evidence="5">
    <location>
        <begin position="326"/>
        <end position="349"/>
    </location>
</feature>
<comment type="subcellular location">
    <subcellularLocation>
        <location evidence="1">Membrane</location>
        <topology evidence="1">Multi-pass membrane protein</topology>
    </subcellularLocation>
</comment>
<keyword evidence="7" id="KW-0436">Ligase</keyword>
<feature type="transmembrane region" description="Helical" evidence="5">
    <location>
        <begin position="210"/>
        <end position="237"/>
    </location>
</feature>
<evidence type="ECO:0000256" key="5">
    <source>
        <dbReference type="SAM" id="Phobius"/>
    </source>
</evidence>
<gene>
    <name evidence="7" type="ORF">J2X21_003898</name>
</gene>
<feature type="domain" description="O-antigen ligase-related" evidence="6">
    <location>
        <begin position="213"/>
        <end position="338"/>
    </location>
</feature>
<feature type="transmembrane region" description="Helical" evidence="5">
    <location>
        <begin position="120"/>
        <end position="138"/>
    </location>
</feature>